<protein>
    <submittedName>
        <fullName evidence="1">Uncharacterized protein</fullName>
    </submittedName>
</protein>
<evidence type="ECO:0000313" key="1">
    <source>
        <dbReference type="EMBL" id="QBZ62493.1"/>
    </source>
</evidence>
<dbReference type="Proteomes" id="UP000294847">
    <property type="component" value="Chromosome 5"/>
</dbReference>
<name>A0A4P7NK87_PYROR</name>
<evidence type="ECO:0000313" key="2">
    <source>
        <dbReference type="Proteomes" id="UP000294847"/>
    </source>
</evidence>
<dbReference type="EMBL" id="CP034208">
    <property type="protein sequence ID" value="QBZ62493.1"/>
    <property type="molecule type" value="Genomic_DNA"/>
</dbReference>
<dbReference type="AlphaFoldDB" id="A0A4P7NK87"/>
<gene>
    <name evidence="1" type="ORF">PoMZ_11374</name>
</gene>
<reference evidence="1 2" key="1">
    <citation type="journal article" date="2019" name="Mol. Biol. Evol.">
        <title>Blast fungal genomes show frequent chromosomal changes, gene gains and losses, and effector gene turnover.</title>
        <authorList>
            <person name="Gomez Luciano L.B."/>
            <person name="Jason Tsai I."/>
            <person name="Chuma I."/>
            <person name="Tosa Y."/>
            <person name="Chen Y.H."/>
            <person name="Li J.Y."/>
            <person name="Li M.Y."/>
            <person name="Jade Lu M.Y."/>
            <person name="Nakayashiki H."/>
            <person name="Li W.H."/>
        </authorList>
    </citation>
    <scope>NUCLEOTIDE SEQUENCE [LARGE SCALE GENOMIC DNA]</scope>
    <source>
        <strain evidence="1">MZ5-1-6</strain>
    </source>
</reference>
<accession>A0A4P7NK87</accession>
<organism evidence="1 2">
    <name type="scientific">Pyricularia oryzae</name>
    <name type="common">Rice blast fungus</name>
    <name type="synonym">Magnaporthe oryzae</name>
    <dbReference type="NCBI Taxonomy" id="318829"/>
    <lineage>
        <taxon>Eukaryota</taxon>
        <taxon>Fungi</taxon>
        <taxon>Dikarya</taxon>
        <taxon>Ascomycota</taxon>
        <taxon>Pezizomycotina</taxon>
        <taxon>Sordariomycetes</taxon>
        <taxon>Sordariomycetidae</taxon>
        <taxon>Magnaporthales</taxon>
        <taxon>Pyriculariaceae</taxon>
        <taxon>Pyricularia</taxon>
    </lineage>
</organism>
<sequence length="119" mass="13887">MQIQMSMQKAIMFLDPADGVQNPMFRDRSIRNLRGVKMLRSKWATFWPCIVSCFEAPVSHDKPLVRLKRLIGGFGGQVRVLGPTVRRRRSAPWMGFWRKLETQHAILVAQTWHSRLRLV</sequence>
<proteinExistence type="predicted"/>